<protein>
    <submittedName>
        <fullName evidence="1">Uncharacterized protein</fullName>
    </submittedName>
</protein>
<accession>A0A0A8Y2N9</accession>
<name>A0A0A8Y2N9_ARUDO</name>
<reference evidence="1" key="1">
    <citation type="submission" date="2014-09" db="EMBL/GenBank/DDBJ databases">
        <authorList>
            <person name="Magalhaes I.L.F."/>
            <person name="Oliveira U."/>
            <person name="Santos F.R."/>
            <person name="Vidigal T.H.D.A."/>
            <person name="Brescovit A.D."/>
            <person name="Santos A.J."/>
        </authorList>
    </citation>
    <scope>NUCLEOTIDE SEQUENCE</scope>
    <source>
        <tissue evidence="1">Shoot tissue taken approximately 20 cm above the soil surface</tissue>
    </source>
</reference>
<dbReference type="EMBL" id="GBRH01278422">
    <property type="protein sequence ID" value="JAD19473.1"/>
    <property type="molecule type" value="Transcribed_RNA"/>
</dbReference>
<sequence length="34" mass="4118">MVLCCFSIIGWQFTLSRKLDQYPLIWKQVKSNDR</sequence>
<evidence type="ECO:0000313" key="1">
    <source>
        <dbReference type="EMBL" id="JAD19473.1"/>
    </source>
</evidence>
<proteinExistence type="predicted"/>
<dbReference type="AlphaFoldDB" id="A0A0A8Y2N9"/>
<reference evidence="1" key="2">
    <citation type="journal article" date="2015" name="Data Brief">
        <title>Shoot transcriptome of the giant reed, Arundo donax.</title>
        <authorList>
            <person name="Barrero R.A."/>
            <person name="Guerrero F.D."/>
            <person name="Moolhuijzen P."/>
            <person name="Goolsby J.A."/>
            <person name="Tidwell J."/>
            <person name="Bellgard S.E."/>
            <person name="Bellgard M.I."/>
        </authorList>
    </citation>
    <scope>NUCLEOTIDE SEQUENCE</scope>
    <source>
        <tissue evidence="1">Shoot tissue taken approximately 20 cm above the soil surface</tissue>
    </source>
</reference>
<organism evidence="1">
    <name type="scientific">Arundo donax</name>
    <name type="common">Giant reed</name>
    <name type="synonym">Donax arundinaceus</name>
    <dbReference type="NCBI Taxonomy" id="35708"/>
    <lineage>
        <taxon>Eukaryota</taxon>
        <taxon>Viridiplantae</taxon>
        <taxon>Streptophyta</taxon>
        <taxon>Embryophyta</taxon>
        <taxon>Tracheophyta</taxon>
        <taxon>Spermatophyta</taxon>
        <taxon>Magnoliopsida</taxon>
        <taxon>Liliopsida</taxon>
        <taxon>Poales</taxon>
        <taxon>Poaceae</taxon>
        <taxon>PACMAD clade</taxon>
        <taxon>Arundinoideae</taxon>
        <taxon>Arundineae</taxon>
        <taxon>Arundo</taxon>
    </lineage>
</organism>